<dbReference type="AlphaFoldDB" id="A0A1I4MSH4"/>
<name>A0A1I4MSH4_9RHOB</name>
<reference evidence="1 2" key="1">
    <citation type="submission" date="2016-10" db="EMBL/GenBank/DDBJ databases">
        <authorList>
            <person name="de Groot N.N."/>
        </authorList>
    </citation>
    <scope>NUCLEOTIDE SEQUENCE [LARGE SCALE GENOMIC DNA]</scope>
    <source>
        <strain evidence="1 2">DSM 15283</strain>
    </source>
</reference>
<evidence type="ECO:0000313" key="2">
    <source>
        <dbReference type="Proteomes" id="UP000199144"/>
    </source>
</evidence>
<organism evidence="1 2">
    <name type="scientific">Shimia aestuarii</name>
    <dbReference type="NCBI Taxonomy" id="254406"/>
    <lineage>
        <taxon>Bacteria</taxon>
        <taxon>Pseudomonadati</taxon>
        <taxon>Pseudomonadota</taxon>
        <taxon>Alphaproteobacteria</taxon>
        <taxon>Rhodobacterales</taxon>
        <taxon>Roseobacteraceae</taxon>
    </lineage>
</organism>
<proteinExistence type="predicted"/>
<accession>A0A1I4MSH4</accession>
<dbReference type="OrthoDB" id="450143at2"/>
<gene>
    <name evidence="1" type="ORF">SAMN04488042_103227</name>
</gene>
<protein>
    <submittedName>
        <fullName evidence="1">Uncharacterized protein</fullName>
    </submittedName>
</protein>
<sequence length="159" mass="17828">MRGGPHKKPLFRKVNTRTFRVRHGCPRLEGRDGNTKKARVSEATQQGMRQGLRHGLDYTPLYKFLLSKVGQPWDAVYSEAVARLEEDAAIWHLVARSEVERRAVVRCGESSFYSGLHVDEAGRLAKVDPGLDASSMRPDCACCTHTFNGERFGLPFEAP</sequence>
<dbReference type="EMBL" id="FOTQ01000003">
    <property type="protein sequence ID" value="SFM06244.1"/>
    <property type="molecule type" value="Genomic_DNA"/>
</dbReference>
<dbReference type="Proteomes" id="UP000199144">
    <property type="component" value="Unassembled WGS sequence"/>
</dbReference>
<dbReference type="STRING" id="254406.SAMN04488042_103227"/>
<keyword evidence="2" id="KW-1185">Reference proteome</keyword>
<evidence type="ECO:0000313" key="1">
    <source>
        <dbReference type="EMBL" id="SFM06244.1"/>
    </source>
</evidence>